<reference evidence="1 2" key="1">
    <citation type="submission" date="2019-01" db="EMBL/GenBank/DDBJ databases">
        <title>Spirosoma flava sp. nov., a propanil-degrading bacterium isolated from herbicide-contaminated soil.</title>
        <authorList>
            <person name="Zhang L."/>
            <person name="Jiang J.-D."/>
        </authorList>
    </citation>
    <scope>NUCLEOTIDE SEQUENCE [LARGE SCALE GENOMIC DNA]</scope>
    <source>
        <strain evidence="1 2">TY50</strain>
    </source>
</reference>
<dbReference type="EMBL" id="SBLB01000001">
    <property type="protein sequence ID" value="RYC70835.1"/>
    <property type="molecule type" value="Genomic_DNA"/>
</dbReference>
<accession>A0A4Q2USS9</accession>
<dbReference type="Proteomes" id="UP000290407">
    <property type="component" value="Unassembled WGS sequence"/>
</dbReference>
<keyword evidence="2" id="KW-1185">Reference proteome</keyword>
<evidence type="ECO:0000313" key="2">
    <source>
        <dbReference type="Proteomes" id="UP000290407"/>
    </source>
</evidence>
<comment type="caution">
    <text evidence="1">The sequence shown here is derived from an EMBL/GenBank/DDBJ whole genome shotgun (WGS) entry which is preliminary data.</text>
</comment>
<protein>
    <submittedName>
        <fullName evidence="1">Uncharacterized protein</fullName>
    </submittedName>
</protein>
<gene>
    <name evidence="1" type="ORF">EQG79_01405</name>
</gene>
<proteinExistence type="predicted"/>
<dbReference type="AlphaFoldDB" id="A0A4Q2USS9"/>
<sequence length="100" mass="11305">MTYRTEIENLLIELRDADGRAEVDESLYPKLDQAVCKTIDGFVNVLSAAKAVRDAQKLYFRTRASSDLERSKQAERILDNLITLWTGEMAPPPAQTNLFS</sequence>
<name>A0A4Q2USS9_9BACT</name>
<organism evidence="1 2">
    <name type="scientific">Spirosoma sordidisoli</name>
    <dbReference type="NCBI Taxonomy" id="2502893"/>
    <lineage>
        <taxon>Bacteria</taxon>
        <taxon>Pseudomonadati</taxon>
        <taxon>Bacteroidota</taxon>
        <taxon>Cytophagia</taxon>
        <taxon>Cytophagales</taxon>
        <taxon>Cytophagaceae</taxon>
        <taxon>Spirosoma</taxon>
    </lineage>
</organism>
<evidence type="ECO:0000313" key="1">
    <source>
        <dbReference type="EMBL" id="RYC70835.1"/>
    </source>
</evidence>
<dbReference type="RefSeq" id="WP_129599281.1">
    <property type="nucleotide sequence ID" value="NZ_SBLB01000001.1"/>
</dbReference>